<evidence type="ECO:0000256" key="4">
    <source>
        <dbReference type="ARBA" id="ARBA00022692"/>
    </source>
</evidence>
<keyword evidence="6 7" id="KW-0472">Membrane</keyword>
<proteinExistence type="inferred from homology"/>
<feature type="transmembrane region" description="Helical" evidence="7">
    <location>
        <begin position="104"/>
        <end position="123"/>
    </location>
</feature>
<dbReference type="PANTHER" id="PTHR30576">
    <property type="entry name" value="COLANIC BIOSYNTHESIS UDP-GLUCOSE LIPID CARRIER TRANSFERASE"/>
    <property type="match status" value="1"/>
</dbReference>
<accession>A0ABP7ZTZ4</accession>
<dbReference type="GO" id="GO:0016740">
    <property type="term" value="F:transferase activity"/>
    <property type="evidence" value="ECO:0007669"/>
    <property type="project" value="UniProtKB-KW"/>
</dbReference>
<evidence type="ECO:0000256" key="5">
    <source>
        <dbReference type="ARBA" id="ARBA00022989"/>
    </source>
</evidence>
<evidence type="ECO:0000256" key="6">
    <source>
        <dbReference type="ARBA" id="ARBA00023136"/>
    </source>
</evidence>
<keyword evidence="3 9" id="KW-0808">Transferase</keyword>
<comment type="subcellular location">
    <subcellularLocation>
        <location evidence="1">Membrane</location>
        <topology evidence="1">Multi-pass membrane protein</topology>
    </subcellularLocation>
</comment>
<dbReference type="InterPro" id="IPR003362">
    <property type="entry name" value="Bact_transf"/>
</dbReference>
<dbReference type="PANTHER" id="PTHR30576:SF10">
    <property type="entry name" value="SLL5057 PROTEIN"/>
    <property type="match status" value="1"/>
</dbReference>
<dbReference type="NCBIfam" id="TIGR03025">
    <property type="entry name" value="EPS_sugtrans"/>
    <property type="match status" value="1"/>
</dbReference>
<dbReference type="Pfam" id="PF02397">
    <property type="entry name" value="Bac_transf"/>
    <property type="match status" value="1"/>
</dbReference>
<feature type="domain" description="Bacterial sugar transferase" evidence="8">
    <location>
        <begin position="297"/>
        <end position="483"/>
    </location>
</feature>
<feature type="transmembrane region" description="Helical" evidence="7">
    <location>
        <begin position="68"/>
        <end position="84"/>
    </location>
</feature>
<feature type="transmembrane region" description="Helical" evidence="7">
    <location>
        <begin position="29"/>
        <end position="48"/>
    </location>
</feature>
<organism evidence="9 10">
    <name type="scientific">Gryllotalpicola koreensis</name>
    <dbReference type="NCBI Taxonomy" id="993086"/>
    <lineage>
        <taxon>Bacteria</taxon>
        <taxon>Bacillati</taxon>
        <taxon>Actinomycetota</taxon>
        <taxon>Actinomycetes</taxon>
        <taxon>Micrococcales</taxon>
        <taxon>Microbacteriaceae</taxon>
        <taxon>Gryllotalpicola</taxon>
    </lineage>
</organism>
<evidence type="ECO:0000259" key="8">
    <source>
        <dbReference type="Pfam" id="PF02397"/>
    </source>
</evidence>
<keyword evidence="5 7" id="KW-1133">Transmembrane helix</keyword>
<gene>
    <name evidence="9" type="ORF">GCM10022287_08080</name>
</gene>
<dbReference type="InterPro" id="IPR017475">
    <property type="entry name" value="EPS_sugar_tfrase"/>
</dbReference>
<evidence type="ECO:0000256" key="3">
    <source>
        <dbReference type="ARBA" id="ARBA00022679"/>
    </source>
</evidence>
<sequence length="489" mass="53294">MEDVMSESAVPVHIAVAPQPLRLAWQKRLQLALVATDSAAIVVAIAVAQLGRFGTVGLQGTAPHSIEFRALALIVAVAWLLGLWATRSRDRRILGVGLVEYGRVANATFITFGLLAILAYLAQLTIARGYLAIALPLGLALLLAGRLYWRGRVHVMRRAGRCLTGAVVVGGAAEVERAVAELRGQLRAGYKAIAVVLTDGGVLTGPASVLPRVGLDELVETVHDSRTRAVMIAGGLPGGNEQIRELGWAFEDSGVELILVSRLIEVAGPRMHWRPVEGLPMVHVDLPRFSGFNYTVKRAFDLVVGTLALIVASPLMLAVALAVKTDGGPVLFRQQRVGMRGGRFAMLKFRSMVVDAEARLAELVHRNEGAGLLFKLKDDPRVTRVGRVIRRLSLDELPQLFNVLRGEMSLVGPRPPLPAEVTRYEGRVNRRLLIKPGITGLWQVSGRSGLSWEESVKLDLWYVENWSLTNDLMILLRTARTVFAHEGAY</sequence>
<evidence type="ECO:0000313" key="10">
    <source>
        <dbReference type="Proteomes" id="UP001501079"/>
    </source>
</evidence>
<feature type="transmembrane region" description="Helical" evidence="7">
    <location>
        <begin position="302"/>
        <end position="323"/>
    </location>
</feature>
<evidence type="ECO:0000256" key="2">
    <source>
        <dbReference type="ARBA" id="ARBA00006464"/>
    </source>
</evidence>
<protein>
    <submittedName>
        <fullName evidence="9">Sugar transferase</fullName>
    </submittedName>
</protein>
<comment type="similarity">
    <text evidence="2">Belongs to the bacterial sugar transferase family.</text>
</comment>
<evidence type="ECO:0000256" key="7">
    <source>
        <dbReference type="SAM" id="Phobius"/>
    </source>
</evidence>
<evidence type="ECO:0000313" key="9">
    <source>
        <dbReference type="EMBL" id="GAA4170336.1"/>
    </source>
</evidence>
<keyword evidence="4 7" id="KW-0812">Transmembrane</keyword>
<comment type="caution">
    <text evidence="9">The sequence shown here is derived from an EMBL/GenBank/DDBJ whole genome shotgun (WGS) entry which is preliminary data.</text>
</comment>
<dbReference type="EMBL" id="BAABBW010000001">
    <property type="protein sequence ID" value="GAA4170336.1"/>
    <property type="molecule type" value="Genomic_DNA"/>
</dbReference>
<dbReference type="Pfam" id="PF13727">
    <property type="entry name" value="CoA_binding_3"/>
    <property type="match status" value="1"/>
</dbReference>
<feature type="transmembrane region" description="Helical" evidence="7">
    <location>
        <begin position="129"/>
        <end position="149"/>
    </location>
</feature>
<keyword evidence="10" id="KW-1185">Reference proteome</keyword>
<dbReference type="Proteomes" id="UP001501079">
    <property type="component" value="Unassembled WGS sequence"/>
</dbReference>
<evidence type="ECO:0000256" key="1">
    <source>
        <dbReference type="ARBA" id="ARBA00004141"/>
    </source>
</evidence>
<reference evidence="10" key="1">
    <citation type="journal article" date="2019" name="Int. J. Syst. Evol. Microbiol.">
        <title>The Global Catalogue of Microorganisms (GCM) 10K type strain sequencing project: providing services to taxonomists for standard genome sequencing and annotation.</title>
        <authorList>
            <consortium name="The Broad Institute Genomics Platform"/>
            <consortium name="The Broad Institute Genome Sequencing Center for Infectious Disease"/>
            <person name="Wu L."/>
            <person name="Ma J."/>
        </authorList>
    </citation>
    <scope>NUCLEOTIDE SEQUENCE [LARGE SCALE GENOMIC DNA]</scope>
    <source>
        <strain evidence="10">JCM 17591</strain>
    </source>
</reference>
<name>A0ABP7ZTZ4_9MICO</name>